<dbReference type="PANTHER" id="PTHR11260:SF773">
    <property type="entry name" value="GLUTATHIONE S-TRANSFERASE U26"/>
    <property type="match status" value="1"/>
</dbReference>
<comment type="catalytic activity">
    <reaction evidence="1">
        <text>RX + glutathione = an S-substituted glutathione + a halide anion + H(+)</text>
        <dbReference type="Rhea" id="RHEA:16437"/>
        <dbReference type="ChEBI" id="CHEBI:15378"/>
        <dbReference type="ChEBI" id="CHEBI:16042"/>
        <dbReference type="ChEBI" id="CHEBI:17792"/>
        <dbReference type="ChEBI" id="CHEBI:57925"/>
        <dbReference type="ChEBI" id="CHEBI:90779"/>
        <dbReference type="EC" id="2.5.1.18"/>
    </reaction>
</comment>
<sequence>MEDWVVLICFERGMNFKGYKMFDAGRKIWTTKEEEVEAAKEEFIGILKVLEDELGGKPYFGGDTFGSLDITLVSFYSWFYTYETFGNFSIGSRLPKIGSWAKRCMQKETVSKSLCDEKVVYDFAVMFRKKMGIE</sequence>
<dbReference type="GO" id="GO:0005829">
    <property type="term" value="C:cytosol"/>
    <property type="evidence" value="ECO:0007669"/>
    <property type="project" value="UniProtKB-SubCell"/>
</dbReference>
<dbReference type="Gene3D" id="1.20.1050.10">
    <property type="match status" value="1"/>
</dbReference>
<organism evidence="3 4">
    <name type="scientific">Tripterygium wilfordii</name>
    <name type="common">Thunder God vine</name>
    <dbReference type="NCBI Taxonomy" id="458696"/>
    <lineage>
        <taxon>Eukaryota</taxon>
        <taxon>Viridiplantae</taxon>
        <taxon>Streptophyta</taxon>
        <taxon>Embryophyta</taxon>
        <taxon>Tracheophyta</taxon>
        <taxon>Spermatophyta</taxon>
        <taxon>Magnoliopsida</taxon>
        <taxon>eudicotyledons</taxon>
        <taxon>Gunneridae</taxon>
        <taxon>Pentapetalae</taxon>
        <taxon>rosids</taxon>
        <taxon>fabids</taxon>
        <taxon>Celastrales</taxon>
        <taxon>Celastraceae</taxon>
        <taxon>Tripterygium</taxon>
    </lineage>
</organism>
<gene>
    <name evidence="3" type="ORF">HS088_TW08G00913</name>
</gene>
<evidence type="ECO:0000313" key="4">
    <source>
        <dbReference type="Proteomes" id="UP000593562"/>
    </source>
</evidence>
<dbReference type="InterPro" id="IPR045073">
    <property type="entry name" value="Omega/Tau-like"/>
</dbReference>
<dbReference type="EMBL" id="JAAARO010000008">
    <property type="protein sequence ID" value="KAF5744313.1"/>
    <property type="molecule type" value="Genomic_DNA"/>
</dbReference>
<dbReference type="EC" id="2.5.1.18" evidence="1"/>
<dbReference type="PANTHER" id="PTHR11260">
    <property type="entry name" value="GLUTATHIONE S-TRANSFERASE, GST, SUPERFAMILY, GST DOMAIN CONTAINING"/>
    <property type="match status" value="1"/>
</dbReference>
<evidence type="ECO:0000313" key="3">
    <source>
        <dbReference type="EMBL" id="KAF5744313.1"/>
    </source>
</evidence>
<keyword evidence="1" id="KW-0963">Cytoplasm</keyword>
<keyword evidence="4" id="KW-1185">Reference proteome</keyword>
<dbReference type="PROSITE" id="PS50405">
    <property type="entry name" value="GST_CTER"/>
    <property type="match status" value="1"/>
</dbReference>
<comment type="similarity">
    <text evidence="1">Belongs to the GST superfamily.</text>
</comment>
<dbReference type="InterPro" id="IPR036282">
    <property type="entry name" value="Glutathione-S-Trfase_C_sf"/>
</dbReference>
<evidence type="ECO:0000256" key="1">
    <source>
        <dbReference type="RuleBase" id="RU369102"/>
    </source>
</evidence>
<dbReference type="CDD" id="cd03185">
    <property type="entry name" value="GST_C_Tau"/>
    <property type="match status" value="1"/>
</dbReference>
<dbReference type="GO" id="GO:0006749">
    <property type="term" value="P:glutathione metabolic process"/>
    <property type="evidence" value="ECO:0007669"/>
    <property type="project" value="InterPro"/>
</dbReference>
<dbReference type="GO" id="GO:0004364">
    <property type="term" value="F:glutathione transferase activity"/>
    <property type="evidence" value="ECO:0007669"/>
    <property type="project" value="UniProtKB-UniRule"/>
</dbReference>
<dbReference type="AlphaFoldDB" id="A0A7J7DDB2"/>
<accession>A0A7J7DDB2</accession>
<proteinExistence type="inferred from homology"/>
<name>A0A7J7DDB2_TRIWF</name>
<keyword evidence="1 3" id="KW-0808">Transferase</keyword>
<evidence type="ECO:0000259" key="2">
    <source>
        <dbReference type="PROSITE" id="PS50405"/>
    </source>
</evidence>
<dbReference type="Proteomes" id="UP000593562">
    <property type="component" value="Unassembled WGS sequence"/>
</dbReference>
<dbReference type="InterPro" id="IPR045074">
    <property type="entry name" value="GST_C_Tau"/>
</dbReference>
<dbReference type="InParanoid" id="A0A7J7DDB2"/>
<comment type="subcellular location">
    <subcellularLocation>
        <location evidence="1">Cytoplasm</location>
        <location evidence="1">Cytosol</location>
    </subcellularLocation>
</comment>
<protein>
    <recommendedName>
        <fullName evidence="1">Glutathione S-transferase</fullName>
        <ecNumber evidence="1">2.5.1.18</ecNumber>
    </recommendedName>
</protein>
<comment type="function">
    <text evidence="1">Is involved in the conjugation of reduced glutathione to a wide number of exogenous and endogenous hydrophobic electrophiles.</text>
</comment>
<feature type="domain" description="GST C-terminal" evidence="2">
    <location>
        <begin position="1"/>
        <end position="133"/>
    </location>
</feature>
<dbReference type="InterPro" id="IPR010987">
    <property type="entry name" value="Glutathione-S-Trfase_C-like"/>
</dbReference>
<comment type="caution">
    <text evidence="3">The sequence shown here is derived from an EMBL/GenBank/DDBJ whole genome shotgun (WGS) entry which is preliminary data.</text>
</comment>
<reference evidence="3 4" key="1">
    <citation type="journal article" date="2020" name="Nat. Commun.">
        <title>Genome of Tripterygium wilfordii and identification of cytochrome P450 involved in triptolide biosynthesis.</title>
        <authorList>
            <person name="Tu L."/>
            <person name="Su P."/>
            <person name="Zhang Z."/>
            <person name="Gao L."/>
            <person name="Wang J."/>
            <person name="Hu T."/>
            <person name="Zhou J."/>
            <person name="Zhang Y."/>
            <person name="Zhao Y."/>
            <person name="Liu Y."/>
            <person name="Song Y."/>
            <person name="Tong Y."/>
            <person name="Lu Y."/>
            <person name="Yang J."/>
            <person name="Xu C."/>
            <person name="Jia M."/>
            <person name="Peters R.J."/>
            <person name="Huang L."/>
            <person name="Gao W."/>
        </authorList>
    </citation>
    <scope>NUCLEOTIDE SEQUENCE [LARGE SCALE GENOMIC DNA]</scope>
    <source>
        <strain evidence="4">cv. XIE 37</strain>
        <tissue evidence="3">Leaf</tissue>
    </source>
</reference>
<dbReference type="SUPFAM" id="SSF47616">
    <property type="entry name" value="GST C-terminal domain-like"/>
    <property type="match status" value="1"/>
</dbReference>
<dbReference type="Pfam" id="PF13410">
    <property type="entry name" value="GST_C_2"/>
    <property type="match status" value="1"/>
</dbReference>